<dbReference type="Proteomes" id="UP001057452">
    <property type="component" value="Chromosome 17"/>
</dbReference>
<accession>A0ACB9WA20</accession>
<sequence>MRHPKGDRHSLLDIYRSLLWKPKSNAHQFTSLDALRTECFYPVIDRLVVEMRRRFSTEAGGVLSGVSALSPKHASFLDKKCLQPMAKFYGVTEENLTPELHQVKRLLERKKQQGHELKDTAEFLALMRPYKDAFTDLHRLICMSLTLPVTSAGCERSFSCLRRINNYLRNSSGDARNSNLGLLAINKQRSKALDVQRVIDIFASNHNNRRINDVVVTVQTQGGGREGEKETQELQNDVVTVQTQGGGRGSEKETQELQMRLQDQYPFPQASSQLKERESQGPRARQPTRRAEVKRQKYQYKKRSRTMKAAQMRRTQLWTVNVRDKVRLRHRMPQILSHL</sequence>
<protein>
    <submittedName>
        <fullName evidence="1">Uncharacterized protein</fullName>
    </submittedName>
</protein>
<gene>
    <name evidence="1" type="ORF">KUCAC02_018365</name>
</gene>
<evidence type="ECO:0000313" key="2">
    <source>
        <dbReference type="Proteomes" id="UP001057452"/>
    </source>
</evidence>
<dbReference type="EMBL" id="CM043801">
    <property type="protein sequence ID" value="KAI4809486.1"/>
    <property type="molecule type" value="Genomic_DNA"/>
</dbReference>
<name>A0ACB9WA20_CHAAC</name>
<organism evidence="1 2">
    <name type="scientific">Chaenocephalus aceratus</name>
    <name type="common">Blackfin icefish</name>
    <name type="synonym">Chaenichthys aceratus</name>
    <dbReference type="NCBI Taxonomy" id="36190"/>
    <lineage>
        <taxon>Eukaryota</taxon>
        <taxon>Metazoa</taxon>
        <taxon>Chordata</taxon>
        <taxon>Craniata</taxon>
        <taxon>Vertebrata</taxon>
        <taxon>Euteleostomi</taxon>
        <taxon>Actinopterygii</taxon>
        <taxon>Neopterygii</taxon>
        <taxon>Teleostei</taxon>
        <taxon>Neoteleostei</taxon>
        <taxon>Acanthomorphata</taxon>
        <taxon>Eupercaria</taxon>
        <taxon>Perciformes</taxon>
        <taxon>Notothenioidei</taxon>
        <taxon>Channichthyidae</taxon>
        <taxon>Chaenocephalus</taxon>
    </lineage>
</organism>
<reference evidence="1" key="1">
    <citation type="submission" date="2022-05" db="EMBL/GenBank/DDBJ databases">
        <title>Chromosome-level genome of Chaenocephalus aceratus.</title>
        <authorList>
            <person name="Park H."/>
        </authorList>
    </citation>
    <scope>NUCLEOTIDE SEQUENCE</scope>
    <source>
        <strain evidence="1">KU_202001</strain>
    </source>
</reference>
<keyword evidence="2" id="KW-1185">Reference proteome</keyword>
<evidence type="ECO:0000313" key="1">
    <source>
        <dbReference type="EMBL" id="KAI4809486.1"/>
    </source>
</evidence>
<proteinExistence type="predicted"/>
<comment type="caution">
    <text evidence="1">The sequence shown here is derived from an EMBL/GenBank/DDBJ whole genome shotgun (WGS) entry which is preliminary data.</text>
</comment>